<dbReference type="InterPro" id="IPR036654">
    <property type="entry name" value="DNA_pol_III_psi_sf"/>
</dbReference>
<dbReference type="SUPFAM" id="SSF102220">
    <property type="entry name" value="DNA polymerase III psi subunit"/>
    <property type="match status" value="1"/>
</dbReference>
<sequence length="131" mass="14857">MKHQQALYLQEMGITRWQVRKPDLFPLSLNLCTIDLSHYKLLLVASTADFAHPLMPSILNAFNLKLSEVYCCSTDQFENLQGQLPELIWSTLGEINQPHGHKLLTSSTLVQLAADANAKKALWKQFCAFNQ</sequence>
<dbReference type="KEGG" id="pin:Ping_3231"/>
<dbReference type="GO" id="GO:0006260">
    <property type="term" value="P:DNA replication"/>
    <property type="evidence" value="ECO:0007669"/>
    <property type="project" value="UniProtKB-KW"/>
</dbReference>
<gene>
    <name evidence="2" type="ordered locus">Ping_3231</name>
</gene>
<dbReference type="EMBL" id="CP000510">
    <property type="protein sequence ID" value="ABM04918.1"/>
    <property type="molecule type" value="Genomic_DNA"/>
</dbReference>
<dbReference type="eggNOG" id="COG3050">
    <property type="taxonomic scope" value="Bacteria"/>
</dbReference>
<keyword evidence="1" id="KW-0239">DNA-directed DNA polymerase</keyword>
<dbReference type="OrthoDB" id="5609147at2"/>
<keyword evidence="1" id="KW-0235">DNA replication</keyword>
<keyword evidence="1" id="KW-0808">Transferase</keyword>
<comment type="function">
    <text evidence="1">Part of the beta sliding clamp loading complex, which hydrolyzes ATP to load the beta clamp onto primed DNA to form the DNA replication pre-initiation complex. DNA polymerase III is a complex, multichain enzyme responsible for most of the replicative synthesis in bacteria. This DNA polymerase also exhibits 3' to 5' exonuclease activity.</text>
</comment>
<organism evidence="2 3">
    <name type="scientific">Psychromonas ingrahamii (strain DSM 17664 / CCUG 51855 / 37)</name>
    <dbReference type="NCBI Taxonomy" id="357804"/>
    <lineage>
        <taxon>Bacteria</taxon>
        <taxon>Pseudomonadati</taxon>
        <taxon>Pseudomonadota</taxon>
        <taxon>Gammaproteobacteria</taxon>
        <taxon>Alteromonadales</taxon>
        <taxon>Psychromonadaceae</taxon>
        <taxon>Psychromonas</taxon>
    </lineage>
</organism>
<evidence type="ECO:0000256" key="1">
    <source>
        <dbReference type="PIRNR" id="PIRNR029225"/>
    </source>
</evidence>
<keyword evidence="3" id="KW-1185">Reference proteome</keyword>
<protein>
    <recommendedName>
        <fullName evidence="1">DNA polymerase III subunit psi</fullName>
    </recommendedName>
</protein>
<evidence type="ECO:0000313" key="2">
    <source>
        <dbReference type="EMBL" id="ABM04918.1"/>
    </source>
</evidence>
<name>A1SZK3_PSYIN</name>
<keyword evidence="1" id="KW-0548">Nucleotidyltransferase</keyword>
<dbReference type="AlphaFoldDB" id="A1SZK3"/>
<dbReference type="Proteomes" id="UP000000639">
    <property type="component" value="Chromosome"/>
</dbReference>
<proteinExistence type="predicted"/>
<dbReference type="RefSeq" id="WP_011771470.1">
    <property type="nucleotide sequence ID" value="NC_008709.1"/>
</dbReference>
<dbReference type="STRING" id="357804.Ping_3231"/>
<dbReference type="GO" id="GO:0008408">
    <property type="term" value="F:3'-5' exonuclease activity"/>
    <property type="evidence" value="ECO:0007669"/>
    <property type="project" value="InterPro"/>
</dbReference>
<dbReference type="Pfam" id="PF03603">
    <property type="entry name" value="DNA_III_psi"/>
    <property type="match status" value="1"/>
</dbReference>
<dbReference type="GO" id="GO:0003887">
    <property type="term" value="F:DNA-directed DNA polymerase activity"/>
    <property type="evidence" value="ECO:0007669"/>
    <property type="project" value="UniProtKB-KW"/>
</dbReference>
<accession>A1SZK3</accession>
<dbReference type="Gene3D" id="3.40.50.10220">
    <property type="entry name" value="DNA polymerase III, psi subunit"/>
    <property type="match status" value="1"/>
</dbReference>
<dbReference type="PIRSF" id="PIRSF029225">
    <property type="entry name" value="DNA_pol_III_psi"/>
    <property type="match status" value="1"/>
</dbReference>
<reference evidence="2 3" key="1">
    <citation type="submission" date="2007-01" db="EMBL/GenBank/DDBJ databases">
        <title>Complete sequence of Psychromonas ingrahamii 37.</title>
        <authorList>
            <consortium name="US DOE Joint Genome Institute"/>
            <person name="Copeland A."/>
            <person name="Lucas S."/>
            <person name="Lapidus A."/>
            <person name="Barry K."/>
            <person name="Detter J.C."/>
            <person name="Glavina del Rio T."/>
            <person name="Hammon N."/>
            <person name="Israni S."/>
            <person name="Dalin E."/>
            <person name="Tice H."/>
            <person name="Pitluck S."/>
            <person name="Thompson L.S."/>
            <person name="Brettin T."/>
            <person name="Bruce D."/>
            <person name="Han C."/>
            <person name="Tapia R."/>
            <person name="Schmutz J."/>
            <person name="Larimer F."/>
            <person name="Land M."/>
            <person name="Hauser L."/>
            <person name="Kyrpides N."/>
            <person name="Ivanova N."/>
            <person name="Staley J."/>
            <person name="Richardson P."/>
        </authorList>
    </citation>
    <scope>NUCLEOTIDE SEQUENCE [LARGE SCALE GENOMIC DNA]</scope>
    <source>
        <strain evidence="2 3">37</strain>
    </source>
</reference>
<evidence type="ECO:0000313" key="3">
    <source>
        <dbReference type="Proteomes" id="UP000000639"/>
    </source>
</evidence>
<dbReference type="HOGENOM" id="CLU_1925833_0_0_6"/>
<dbReference type="InterPro" id="IPR004615">
    <property type="entry name" value="DNA_pol_III_psi"/>
</dbReference>